<reference evidence="2" key="1">
    <citation type="submission" date="2022-12" db="EMBL/GenBank/DDBJ databases">
        <title>Reference genome sequencing for broad-spectrum identification of bacterial and archaeal isolates by mass spectrometry.</title>
        <authorList>
            <person name="Sekiguchi Y."/>
            <person name="Tourlousse D.M."/>
        </authorList>
    </citation>
    <scope>NUCLEOTIDE SEQUENCE</scope>
    <source>
        <strain evidence="2">LLR39Z86</strain>
    </source>
</reference>
<evidence type="ECO:0000313" key="3">
    <source>
        <dbReference type="Proteomes" id="UP001144313"/>
    </source>
</evidence>
<dbReference type="Proteomes" id="UP001144313">
    <property type="component" value="Unassembled WGS sequence"/>
</dbReference>
<dbReference type="EMBL" id="BSDT01000001">
    <property type="protein sequence ID" value="GLI42380.1"/>
    <property type="molecule type" value="Genomic_DNA"/>
</dbReference>
<proteinExistence type="predicted"/>
<evidence type="ECO:0000256" key="1">
    <source>
        <dbReference type="SAM" id="MobiDB-lite"/>
    </source>
</evidence>
<dbReference type="AlphaFoldDB" id="A0A9W6G747"/>
<comment type="caution">
    <text evidence="2">The sequence shown here is derived from an EMBL/GenBank/DDBJ whole genome shotgun (WGS) entry which is preliminary data.</text>
</comment>
<name>A0A9W6G747_9ACTN</name>
<organism evidence="2 3">
    <name type="scientific">Glycomyces algeriensis</name>
    <dbReference type="NCBI Taxonomy" id="256037"/>
    <lineage>
        <taxon>Bacteria</taxon>
        <taxon>Bacillati</taxon>
        <taxon>Actinomycetota</taxon>
        <taxon>Actinomycetes</taxon>
        <taxon>Glycomycetales</taxon>
        <taxon>Glycomycetaceae</taxon>
        <taxon>Glycomyces</taxon>
    </lineage>
</organism>
<keyword evidence="3" id="KW-1185">Reference proteome</keyword>
<gene>
    <name evidence="2" type="ORF">GALLR39Z86_22300</name>
</gene>
<sequence length="197" mass="21188">MQQFEFHAVDDRVQLREGHRALAQVRGGHALGVIREAERLHAAAGAQVERTADRGAERDVQEEFRGAADAEHVLARPAAGRVRKLVGEEQPVIGELGAPARQVLRVPPHQAAFAGLVETQGGQCAHGLLGRDRHADHEQSGEHPQPVVPALREERPVVAAVGRAHRIVAVDGRQRGPAEAPKGFAEPRCGVGLEQSH</sequence>
<evidence type="ECO:0000313" key="2">
    <source>
        <dbReference type="EMBL" id="GLI42380.1"/>
    </source>
</evidence>
<accession>A0A9W6G747</accession>
<protein>
    <submittedName>
        <fullName evidence="2">Uncharacterized protein</fullName>
    </submittedName>
</protein>
<feature type="region of interest" description="Disordered" evidence="1">
    <location>
        <begin position="172"/>
        <end position="197"/>
    </location>
</feature>